<dbReference type="Proteomes" id="UP000318833">
    <property type="component" value="Unassembled WGS sequence"/>
</dbReference>
<proteinExistence type="predicted"/>
<accession>A0A554V9W5</accession>
<protein>
    <submittedName>
        <fullName evidence="1">Uncharacterized protein</fullName>
    </submittedName>
</protein>
<evidence type="ECO:0000313" key="1">
    <source>
        <dbReference type="EMBL" id="TSE02305.1"/>
    </source>
</evidence>
<dbReference type="RefSeq" id="WP_143919277.1">
    <property type="nucleotide sequence ID" value="NZ_CANMIK010000160.1"/>
</dbReference>
<keyword evidence="2" id="KW-1185">Reference proteome</keyword>
<sequence length="65" mass="7670">MELHERLYLDIVNKYNLDLNENQILQLKTSCKKAIADNPNVDYYSLLMACKAYLVMIMEFPDLEL</sequence>
<dbReference type="EMBL" id="VLNR01000180">
    <property type="protein sequence ID" value="TSE02305.1"/>
    <property type="molecule type" value="Genomic_DNA"/>
</dbReference>
<organism evidence="1 2">
    <name type="scientific">Aquimarina algiphila</name>
    <dbReference type="NCBI Taxonomy" id="2047982"/>
    <lineage>
        <taxon>Bacteria</taxon>
        <taxon>Pseudomonadati</taxon>
        <taxon>Bacteroidota</taxon>
        <taxon>Flavobacteriia</taxon>
        <taxon>Flavobacteriales</taxon>
        <taxon>Flavobacteriaceae</taxon>
        <taxon>Aquimarina</taxon>
    </lineage>
</organism>
<dbReference type="AlphaFoldDB" id="A0A554V9W5"/>
<reference evidence="1 2" key="1">
    <citation type="submission" date="2019-07" db="EMBL/GenBank/DDBJ databases">
        <title>The draft genome sequence of Aquimarina algiphila M91.</title>
        <authorList>
            <person name="Meng X."/>
        </authorList>
    </citation>
    <scope>NUCLEOTIDE SEQUENCE [LARGE SCALE GENOMIC DNA]</scope>
    <source>
        <strain evidence="1 2">M91</strain>
    </source>
</reference>
<dbReference type="OrthoDB" id="1494745at2"/>
<name>A0A554V9W5_9FLAO</name>
<comment type="caution">
    <text evidence="1">The sequence shown here is derived from an EMBL/GenBank/DDBJ whole genome shotgun (WGS) entry which is preliminary data.</text>
</comment>
<evidence type="ECO:0000313" key="2">
    <source>
        <dbReference type="Proteomes" id="UP000318833"/>
    </source>
</evidence>
<gene>
    <name evidence="1" type="ORF">FOF46_31000</name>
</gene>